<evidence type="ECO:0000259" key="6">
    <source>
        <dbReference type="Pfam" id="PF08281"/>
    </source>
</evidence>
<evidence type="ECO:0000256" key="4">
    <source>
        <dbReference type="ARBA" id="ARBA00023163"/>
    </source>
</evidence>
<evidence type="ECO:0000256" key="3">
    <source>
        <dbReference type="ARBA" id="ARBA00023082"/>
    </source>
</evidence>
<dbReference type="Gene3D" id="1.10.1740.10">
    <property type="match status" value="1"/>
</dbReference>
<evidence type="ECO:0000256" key="2">
    <source>
        <dbReference type="ARBA" id="ARBA00023015"/>
    </source>
</evidence>
<feature type="domain" description="RNA polymerase sigma-70 region 2" evidence="5">
    <location>
        <begin position="29"/>
        <end position="91"/>
    </location>
</feature>
<evidence type="ECO:0000313" key="8">
    <source>
        <dbReference type="Proteomes" id="UP000639859"/>
    </source>
</evidence>
<dbReference type="InterPro" id="IPR013324">
    <property type="entry name" value="RNA_pol_sigma_r3/r4-like"/>
</dbReference>
<comment type="similarity">
    <text evidence="1">Belongs to the sigma-70 factor family. ECF subfamily.</text>
</comment>
<dbReference type="NCBIfam" id="TIGR02937">
    <property type="entry name" value="sigma70-ECF"/>
    <property type="match status" value="1"/>
</dbReference>
<sequence>MTFEIQDRPQTASVRLEAAKDTRLEALVRGQSPALLRFLVRRTLNREEAQDLAQEAFLRLTDAARRRPIGNPEGYLKLIIRNLLRDRAKSAAGRHERRLAAFDPETLAASDSDPHQALVARQTLARYEAAVMALKPKTREIFLMHRLDGRTYAEIAVVIGMSLGGVEKQMGRAIAHIDRALSRP</sequence>
<dbReference type="RefSeq" id="WP_198576145.1">
    <property type="nucleotide sequence ID" value="NZ_JADWOX010000006.1"/>
</dbReference>
<dbReference type="Proteomes" id="UP000639859">
    <property type="component" value="Unassembled WGS sequence"/>
</dbReference>
<protein>
    <submittedName>
        <fullName evidence="7">Sigma-70 family RNA polymerase sigma factor</fullName>
    </submittedName>
</protein>
<dbReference type="Gene3D" id="1.10.10.10">
    <property type="entry name" value="Winged helix-like DNA-binding domain superfamily/Winged helix DNA-binding domain"/>
    <property type="match status" value="1"/>
</dbReference>
<dbReference type="InterPro" id="IPR013325">
    <property type="entry name" value="RNA_pol_sigma_r2"/>
</dbReference>
<name>A0ABS0SXS5_9CAUL</name>
<dbReference type="InterPro" id="IPR014284">
    <property type="entry name" value="RNA_pol_sigma-70_dom"/>
</dbReference>
<dbReference type="PANTHER" id="PTHR43133">
    <property type="entry name" value="RNA POLYMERASE ECF-TYPE SIGMA FACTO"/>
    <property type="match status" value="1"/>
</dbReference>
<dbReference type="InterPro" id="IPR039425">
    <property type="entry name" value="RNA_pol_sigma-70-like"/>
</dbReference>
<dbReference type="EMBL" id="JADWOX010000006">
    <property type="protein sequence ID" value="MBI1684224.1"/>
    <property type="molecule type" value="Genomic_DNA"/>
</dbReference>
<keyword evidence="2" id="KW-0805">Transcription regulation</keyword>
<comment type="caution">
    <text evidence="7">The sequence shown here is derived from an EMBL/GenBank/DDBJ whole genome shotgun (WGS) entry which is preliminary data.</text>
</comment>
<dbReference type="PANTHER" id="PTHR43133:SF63">
    <property type="entry name" value="RNA POLYMERASE SIGMA FACTOR FECI-RELATED"/>
    <property type="match status" value="1"/>
</dbReference>
<dbReference type="Pfam" id="PF08281">
    <property type="entry name" value="Sigma70_r4_2"/>
    <property type="match status" value="1"/>
</dbReference>
<keyword evidence="3" id="KW-0731">Sigma factor</keyword>
<feature type="domain" description="RNA polymerase sigma factor 70 region 4 type 2" evidence="6">
    <location>
        <begin position="126"/>
        <end position="177"/>
    </location>
</feature>
<keyword evidence="4" id="KW-0804">Transcription</keyword>
<gene>
    <name evidence="7" type="ORF">I4Q42_11155</name>
</gene>
<accession>A0ABS0SXS5</accession>
<keyword evidence="8" id="KW-1185">Reference proteome</keyword>
<dbReference type="SUPFAM" id="SSF88946">
    <property type="entry name" value="Sigma2 domain of RNA polymerase sigma factors"/>
    <property type="match status" value="1"/>
</dbReference>
<evidence type="ECO:0000259" key="5">
    <source>
        <dbReference type="Pfam" id="PF04542"/>
    </source>
</evidence>
<dbReference type="SUPFAM" id="SSF88659">
    <property type="entry name" value="Sigma3 and sigma4 domains of RNA polymerase sigma factors"/>
    <property type="match status" value="1"/>
</dbReference>
<reference evidence="7 8" key="1">
    <citation type="submission" date="2020-11" db="EMBL/GenBank/DDBJ databases">
        <title>genome sequence of strain KACC 18849.</title>
        <authorList>
            <person name="Gao J."/>
            <person name="Zhang X."/>
        </authorList>
    </citation>
    <scope>NUCLEOTIDE SEQUENCE [LARGE SCALE GENOMIC DNA]</scope>
    <source>
        <strain evidence="7 8">KACC 18849</strain>
    </source>
</reference>
<dbReference type="InterPro" id="IPR013249">
    <property type="entry name" value="RNA_pol_sigma70_r4_t2"/>
</dbReference>
<dbReference type="Pfam" id="PF04542">
    <property type="entry name" value="Sigma70_r2"/>
    <property type="match status" value="1"/>
</dbReference>
<evidence type="ECO:0000313" key="7">
    <source>
        <dbReference type="EMBL" id="MBI1684224.1"/>
    </source>
</evidence>
<evidence type="ECO:0000256" key="1">
    <source>
        <dbReference type="ARBA" id="ARBA00010641"/>
    </source>
</evidence>
<proteinExistence type="inferred from homology"/>
<organism evidence="7 8">
    <name type="scientific">Caulobacter hibisci</name>
    <dbReference type="NCBI Taxonomy" id="2035993"/>
    <lineage>
        <taxon>Bacteria</taxon>
        <taxon>Pseudomonadati</taxon>
        <taxon>Pseudomonadota</taxon>
        <taxon>Alphaproteobacteria</taxon>
        <taxon>Caulobacterales</taxon>
        <taxon>Caulobacteraceae</taxon>
        <taxon>Caulobacter</taxon>
    </lineage>
</organism>
<dbReference type="InterPro" id="IPR007627">
    <property type="entry name" value="RNA_pol_sigma70_r2"/>
</dbReference>
<dbReference type="InterPro" id="IPR036388">
    <property type="entry name" value="WH-like_DNA-bd_sf"/>
</dbReference>